<dbReference type="EMBL" id="CP109546">
    <property type="protein sequence ID" value="WTZ13278.1"/>
    <property type="molecule type" value="Genomic_DNA"/>
</dbReference>
<protein>
    <submittedName>
        <fullName evidence="1">Uncharacterized protein</fullName>
    </submittedName>
</protein>
<dbReference type="InterPro" id="IPR038765">
    <property type="entry name" value="Papain-like_cys_pep_sf"/>
</dbReference>
<dbReference type="AlphaFoldDB" id="A0AAU3I6R2"/>
<accession>A0AAU3I6R2</accession>
<dbReference type="Gene3D" id="3.90.1720.10">
    <property type="entry name" value="endopeptidase domain like (from Nostoc punctiforme)"/>
    <property type="match status" value="1"/>
</dbReference>
<evidence type="ECO:0000313" key="1">
    <source>
        <dbReference type="EMBL" id="WTZ13278.1"/>
    </source>
</evidence>
<sequence length="164" mass="17705">MAKGTPPPIGTIGVTATGGIIGWGIRLMTFSRYNHAFIVGPAGLLVEAAPGGARLGHISMYPRAKYNSNKVIPEETREAIWATALGFAQANNGKGIGYNWLDDAALALRFFGFWSEHIAHRIARTDRLQCAQLVDLAYGRNGIHLFDDGRLPLAVDPGDIAETF</sequence>
<reference evidence="1" key="1">
    <citation type="submission" date="2022-10" db="EMBL/GenBank/DDBJ databases">
        <title>The complete genomes of actinobacterial strains from the NBC collection.</title>
        <authorList>
            <person name="Joergensen T.S."/>
            <person name="Alvarez Arevalo M."/>
            <person name="Sterndorff E.B."/>
            <person name="Faurdal D."/>
            <person name="Vuksanovic O."/>
            <person name="Mourched A.-S."/>
            <person name="Charusanti P."/>
            <person name="Shaw S."/>
            <person name="Blin K."/>
            <person name="Weber T."/>
        </authorList>
    </citation>
    <scope>NUCLEOTIDE SEQUENCE</scope>
    <source>
        <strain evidence="1">NBC_01393</strain>
    </source>
</reference>
<organism evidence="1">
    <name type="scientific">Streptomyces sp. NBC_01393</name>
    <dbReference type="NCBI Taxonomy" id="2903851"/>
    <lineage>
        <taxon>Bacteria</taxon>
        <taxon>Bacillati</taxon>
        <taxon>Actinomycetota</taxon>
        <taxon>Actinomycetes</taxon>
        <taxon>Kitasatosporales</taxon>
        <taxon>Streptomycetaceae</taxon>
        <taxon>Streptomyces</taxon>
    </lineage>
</organism>
<dbReference type="SUPFAM" id="SSF54001">
    <property type="entry name" value="Cysteine proteinases"/>
    <property type="match status" value="1"/>
</dbReference>
<gene>
    <name evidence="1" type="ORF">OG699_38125</name>
</gene>
<name>A0AAU3I6R2_9ACTN</name>
<proteinExistence type="predicted"/>